<name>A0AAV4Q5F1_CAEEX</name>
<comment type="caution">
    <text evidence="1">The sequence shown here is derived from an EMBL/GenBank/DDBJ whole genome shotgun (WGS) entry which is preliminary data.</text>
</comment>
<sequence>MSFGNTFRRQGTAELNNHAILVHRSSFGNVKPSPPKCHFDGQDHSGFKGGYFFPESMENVLGQIFFLPESVFISL</sequence>
<evidence type="ECO:0000313" key="2">
    <source>
        <dbReference type="Proteomes" id="UP001054945"/>
    </source>
</evidence>
<reference evidence="1 2" key="1">
    <citation type="submission" date="2021-06" db="EMBL/GenBank/DDBJ databases">
        <title>Caerostris extrusa draft genome.</title>
        <authorList>
            <person name="Kono N."/>
            <person name="Arakawa K."/>
        </authorList>
    </citation>
    <scope>NUCLEOTIDE SEQUENCE [LARGE SCALE GENOMIC DNA]</scope>
</reference>
<organism evidence="1 2">
    <name type="scientific">Caerostris extrusa</name>
    <name type="common">Bark spider</name>
    <name type="synonym">Caerostris bankana</name>
    <dbReference type="NCBI Taxonomy" id="172846"/>
    <lineage>
        <taxon>Eukaryota</taxon>
        <taxon>Metazoa</taxon>
        <taxon>Ecdysozoa</taxon>
        <taxon>Arthropoda</taxon>
        <taxon>Chelicerata</taxon>
        <taxon>Arachnida</taxon>
        <taxon>Araneae</taxon>
        <taxon>Araneomorphae</taxon>
        <taxon>Entelegynae</taxon>
        <taxon>Araneoidea</taxon>
        <taxon>Araneidae</taxon>
        <taxon>Caerostris</taxon>
    </lineage>
</organism>
<keyword evidence="2" id="KW-1185">Reference proteome</keyword>
<protein>
    <submittedName>
        <fullName evidence="1">Uncharacterized protein</fullName>
    </submittedName>
</protein>
<proteinExistence type="predicted"/>
<dbReference type="EMBL" id="BPLR01005477">
    <property type="protein sequence ID" value="GIY02658.1"/>
    <property type="molecule type" value="Genomic_DNA"/>
</dbReference>
<gene>
    <name evidence="1" type="ORF">CEXT_558401</name>
</gene>
<dbReference type="Proteomes" id="UP001054945">
    <property type="component" value="Unassembled WGS sequence"/>
</dbReference>
<evidence type="ECO:0000313" key="1">
    <source>
        <dbReference type="EMBL" id="GIY02658.1"/>
    </source>
</evidence>
<accession>A0AAV4Q5F1</accession>
<dbReference type="AlphaFoldDB" id="A0AAV4Q5F1"/>